<sequence>MTQPPYESDSPERPQDVPHDPTRTFPTYGRPEDLTEPLPTAQHTTGTSWTAPGPQPVYGQQPPQHGQPPYGQQPFGQPQHGQPSYGQPQYGQVPYGQPQYGPSAYGQPPYGQAAYGQGYGPGQYPAAYGQPPAAYGYGYTGGSGGTNSLATASLVTGLGGIVIGVSAPVAVGLGIAALVQLSRRPQQGKGMAIAGIIIGALVTLGYLALIALVIAFASSTDTSGAPDPGSSSVYVDELAVGDCFDETSVEDEVIRRDCPVEHDGELVASVDLPAGAYPGDKAIDDAADRAKRRATANSPVTPNLGRANHRTASLGTANKRATASSLAMCSSRTDSSHTDSSRTVTDTAMATKAPQAERTAWPPPPSSAASAAWSSASPRR</sequence>
<evidence type="ECO:0000313" key="4">
    <source>
        <dbReference type="EMBL" id="GAA1572972.1"/>
    </source>
</evidence>
<organism evidence="4 5">
    <name type="scientific">Kribbella karoonensis</name>
    <dbReference type="NCBI Taxonomy" id="324851"/>
    <lineage>
        <taxon>Bacteria</taxon>
        <taxon>Bacillati</taxon>
        <taxon>Actinomycetota</taxon>
        <taxon>Actinomycetes</taxon>
        <taxon>Propionibacteriales</taxon>
        <taxon>Kribbellaceae</taxon>
        <taxon>Kribbella</taxon>
    </lineage>
</organism>
<keyword evidence="2" id="KW-0812">Transmembrane</keyword>
<feature type="region of interest" description="Disordered" evidence="1">
    <location>
        <begin position="287"/>
        <end position="380"/>
    </location>
</feature>
<evidence type="ECO:0000256" key="1">
    <source>
        <dbReference type="SAM" id="MobiDB-lite"/>
    </source>
</evidence>
<keyword evidence="2" id="KW-1133">Transmembrane helix</keyword>
<keyword evidence="2" id="KW-0472">Membrane</keyword>
<evidence type="ECO:0000256" key="2">
    <source>
        <dbReference type="SAM" id="Phobius"/>
    </source>
</evidence>
<dbReference type="EMBL" id="BAAAND010000002">
    <property type="protein sequence ID" value="GAA1572972.1"/>
    <property type="molecule type" value="Genomic_DNA"/>
</dbReference>
<feature type="compositionally biased region" description="Basic and acidic residues" evidence="1">
    <location>
        <begin position="10"/>
        <end position="22"/>
    </location>
</feature>
<accession>A0ABN2D9C4</accession>
<feature type="transmembrane region" description="Helical" evidence="2">
    <location>
        <begin position="191"/>
        <end position="217"/>
    </location>
</feature>
<feature type="compositionally biased region" description="Polar residues" evidence="1">
    <location>
        <begin position="310"/>
        <end position="328"/>
    </location>
</feature>
<evidence type="ECO:0000313" key="5">
    <source>
        <dbReference type="Proteomes" id="UP001500190"/>
    </source>
</evidence>
<feature type="domain" description="DUF4190" evidence="3">
    <location>
        <begin position="149"/>
        <end position="208"/>
    </location>
</feature>
<gene>
    <name evidence="4" type="ORF">GCM10009742_14740</name>
</gene>
<evidence type="ECO:0000259" key="3">
    <source>
        <dbReference type="Pfam" id="PF13828"/>
    </source>
</evidence>
<feature type="compositionally biased region" description="Low complexity" evidence="1">
    <location>
        <begin position="56"/>
        <end position="108"/>
    </location>
</feature>
<keyword evidence="5" id="KW-1185">Reference proteome</keyword>
<feature type="compositionally biased region" description="Low complexity" evidence="1">
    <location>
        <begin position="367"/>
        <end position="380"/>
    </location>
</feature>
<dbReference type="Proteomes" id="UP001500190">
    <property type="component" value="Unassembled WGS sequence"/>
</dbReference>
<feature type="transmembrane region" description="Helical" evidence="2">
    <location>
        <begin position="157"/>
        <end position="179"/>
    </location>
</feature>
<comment type="caution">
    <text evidence="4">The sequence shown here is derived from an EMBL/GenBank/DDBJ whole genome shotgun (WGS) entry which is preliminary data.</text>
</comment>
<feature type="compositionally biased region" description="Polar residues" evidence="1">
    <location>
        <begin position="41"/>
        <end position="50"/>
    </location>
</feature>
<reference evidence="4 5" key="1">
    <citation type="journal article" date="2019" name="Int. J. Syst. Evol. Microbiol.">
        <title>The Global Catalogue of Microorganisms (GCM) 10K type strain sequencing project: providing services to taxonomists for standard genome sequencing and annotation.</title>
        <authorList>
            <consortium name="The Broad Institute Genomics Platform"/>
            <consortium name="The Broad Institute Genome Sequencing Center for Infectious Disease"/>
            <person name="Wu L."/>
            <person name="Ma J."/>
        </authorList>
    </citation>
    <scope>NUCLEOTIDE SEQUENCE [LARGE SCALE GENOMIC DNA]</scope>
    <source>
        <strain evidence="4 5">JCM 14304</strain>
    </source>
</reference>
<protein>
    <recommendedName>
        <fullName evidence="3">DUF4190 domain-containing protein</fullName>
    </recommendedName>
</protein>
<dbReference type="RefSeq" id="WP_344188659.1">
    <property type="nucleotide sequence ID" value="NZ_BAAAND010000002.1"/>
</dbReference>
<proteinExistence type="predicted"/>
<dbReference type="InterPro" id="IPR025241">
    <property type="entry name" value="DUF4190"/>
</dbReference>
<dbReference type="Pfam" id="PF13828">
    <property type="entry name" value="DUF4190"/>
    <property type="match status" value="1"/>
</dbReference>
<feature type="region of interest" description="Disordered" evidence="1">
    <location>
        <begin position="1"/>
        <end position="108"/>
    </location>
</feature>
<name>A0ABN2D9C4_9ACTN</name>